<dbReference type="InterPro" id="IPR050595">
    <property type="entry name" value="Bact_response_regulator"/>
</dbReference>
<dbReference type="PROSITE" id="PS50110">
    <property type="entry name" value="RESPONSE_REGULATORY"/>
    <property type="match status" value="1"/>
</dbReference>
<dbReference type="Pfam" id="PF00072">
    <property type="entry name" value="Response_reg"/>
    <property type="match status" value="1"/>
</dbReference>
<dbReference type="SMART" id="SM00448">
    <property type="entry name" value="REC"/>
    <property type="match status" value="1"/>
</dbReference>
<dbReference type="PANTHER" id="PTHR44591">
    <property type="entry name" value="STRESS RESPONSE REGULATOR PROTEIN 1"/>
    <property type="match status" value="1"/>
</dbReference>
<dbReference type="OrthoDB" id="9797885at2"/>
<protein>
    <submittedName>
        <fullName evidence="4">Response regulator receiver protein</fullName>
    </submittedName>
</protein>
<feature type="domain" description="Response regulatory" evidence="3">
    <location>
        <begin position="14"/>
        <end position="128"/>
    </location>
</feature>
<feature type="modified residue" description="4-aspartylphosphate" evidence="2">
    <location>
        <position position="63"/>
    </location>
</feature>
<dbReference type="Gene3D" id="3.40.50.2300">
    <property type="match status" value="1"/>
</dbReference>
<dbReference type="EMBL" id="CP000927">
    <property type="protein sequence ID" value="ABZ71587.1"/>
    <property type="molecule type" value="Genomic_DNA"/>
</dbReference>
<accession>B0SVW9</accession>
<dbReference type="GO" id="GO:0000160">
    <property type="term" value="P:phosphorelay signal transduction system"/>
    <property type="evidence" value="ECO:0007669"/>
    <property type="project" value="InterPro"/>
</dbReference>
<proteinExistence type="predicted"/>
<dbReference type="InterPro" id="IPR001789">
    <property type="entry name" value="Sig_transdc_resp-reg_receiver"/>
</dbReference>
<dbReference type="eggNOG" id="COG4566">
    <property type="taxonomic scope" value="Bacteria"/>
</dbReference>
<reference evidence="4" key="1">
    <citation type="submission" date="2008-01" db="EMBL/GenBank/DDBJ databases">
        <title>Complete sequence of chromosome of Caulobacter sp. K31.</title>
        <authorList>
            <consortium name="US DOE Joint Genome Institute"/>
            <person name="Copeland A."/>
            <person name="Lucas S."/>
            <person name="Lapidus A."/>
            <person name="Barry K."/>
            <person name="Glavina del Rio T."/>
            <person name="Dalin E."/>
            <person name="Tice H."/>
            <person name="Pitluck S."/>
            <person name="Bruce D."/>
            <person name="Goodwin L."/>
            <person name="Thompson L.S."/>
            <person name="Brettin T."/>
            <person name="Detter J.C."/>
            <person name="Han C."/>
            <person name="Schmutz J."/>
            <person name="Larimer F."/>
            <person name="Land M."/>
            <person name="Hauser L."/>
            <person name="Kyrpides N."/>
            <person name="Kim E."/>
            <person name="Stephens C."/>
            <person name="Richardson P."/>
        </authorList>
    </citation>
    <scope>NUCLEOTIDE SEQUENCE [LARGE SCALE GENOMIC DNA]</scope>
    <source>
        <strain evidence="4">K31</strain>
    </source>
</reference>
<dbReference type="HOGENOM" id="CLU_000445_69_8_5"/>
<dbReference type="KEGG" id="cak:Caul_2460"/>
<dbReference type="InterPro" id="IPR011006">
    <property type="entry name" value="CheY-like_superfamily"/>
</dbReference>
<organism evidence="4">
    <name type="scientific">Caulobacter sp. (strain K31)</name>
    <dbReference type="NCBI Taxonomy" id="366602"/>
    <lineage>
        <taxon>Bacteria</taxon>
        <taxon>Pseudomonadati</taxon>
        <taxon>Pseudomonadota</taxon>
        <taxon>Alphaproteobacteria</taxon>
        <taxon>Caulobacterales</taxon>
        <taxon>Caulobacteraceae</taxon>
        <taxon>Caulobacter</taxon>
    </lineage>
</organism>
<gene>
    <name evidence="4" type="ordered locus">Caul_2460</name>
</gene>
<dbReference type="PANTHER" id="PTHR44591:SF25">
    <property type="entry name" value="CHEMOTAXIS TWO-COMPONENT RESPONSE REGULATOR"/>
    <property type="match status" value="1"/>
</dbReference>
<dbReference type="STRING" id="366602.Caul_2460"/>
<evidence type="ECO:0000256" key="1">
    <source>
        <dbReference type="ARBA" id="ARBA00022553"/>
    </source>
</evidence>
<dbReference type="SUPFAM" id="SSF52172">
    <property type="entry name" value="CheY-like"/>
    <property type="match status" value="1"/>
</dbReference>
<keyword evidence="1 2" id="KW-0597">Phosphoprotein</keyword>
<evidence type="ECO:0000259" key="3">
    <source>
        <dbReference type="PROSITE" id="PS50110"/>
    </source>
</evidence>
<name>B0SVW9_CAUSK</name>
<evidence type="ECO:0000313" key="4">
    <source>
        <dbReference type="EMBL" id="ABZ71587.1"/>
    </source>
</evidence>
<evidence type="ECO:0000256" key="2">
    <source>
        <dbReference type="PROSITE-ProRule" id="PRU00169"/>
    </source>
</evidence>
<sequence length="131" mass="14141">MTQAPLIKHEGRARLLLVEDDSGVRRSLQLLLHGRGFDVRAYASGLALLADPTALDAVCLVADYRMPEIDGLAILSRLRGLGWQGQALMITAFPSARLVDRALSAGYSRVIEKPLVEAALVDAVERVVAAH</sequence>
<dbReference type="AlphaFoldDB" id="B0SVW9"/>